<evidence type="ECO:0000313" key="2">
    <source>
        <dbReference type="Proteomes" id="UP000321424"/>
    </source>
</evidence>
<dbReference type="Gene3D" id="3.40.1800.10">
    <property type="entry name" value="His-Me finger endonucleases"/>
    <property type="match status" value="1"/>
</dbReference>
<protein>
    <recommendedName>
        <fullName evidence="3">Recombination endonuclease VII</fullName>
    </recommendedName>
</protein>
<keyword evidence="2" id="KW-1185">Reference proteome</keyword>
<evidence type="ECO:0008006" key="3">
    <source>
        <dbReference type="Google" id="ProtNLM"/>
    </source>
</evidence>
<sequence length="82" mass="9073">MHRYGITRDQYEQLYDQQGGICRICGHPPEGRPLVVDHCHLSDPVRVRALLCANCNAALGLLREDPAVMVRAAEYIGSQLAA</sequence>
<dbReference type="InterPro" id="IPR044925">
    <property type="entry name" value="His-Me_finger_sf"/>
</dbReference>
<evidence type="ECO:0000313" key="1">
    <source>
        <dbReference type="EMBL" id="GEM37393.1"/>
    </source>
</evidence>
<organism evidence="1 2">
    <name type="scientific">Nocardia ninae NBRC 108245</name>
    <dbReference type="NCBI Taxonomy" id="1210091"/>
    <lineage>
        <taxon>Bacteria</taxon>
        <taxon>Bacillati</taxon>
        <taxon>Actinomycetota</taxon>
        <taxon>Actinomycetes</taxon>
        <taxon>Mycobacteriales</taxon>
        <taxon>Nocardiaceae</taxon>
        <taxon>Nocardia</taxon>
    </lineage>
</organism>
<dbReference type="Proteomes" id="UP000321424">
    <property type="component" value="Unassembled WGS sequence"/>
</dbReference>
<comment type="caution">
    <text evidence="1">The sequence shown here is derived from an EMBL/GenBank/DDBJ whole genome shotgun (WGS) entry which is preliminary data.</text>
</comment>
<dbReference type="OrthoDB" id="581550at2"/>
<dbReference type="AlphaFoldDB" id="A0A511M9R0"/>
<gene>
    <name evidence="1" type="ORF">NN4_19120</name>
</gene>
<dbReference type="InterPro" id="IPR004211">
    <property type="entry name" value="Endonuclease_7"/>
</dbReference>
<dbReference type="EMBL" id="BJXA01000009">
    <property type="protein sequence ID" value="GEM37393.1"/>
    <property type="molecule type" value="Genomic_DNA"/>
</dbReference>
<proteinExistence type="predicted"/>
<dbReference type="SUPFAM" id="SSF54060">
    <property type="entry name" value="His-Me finger endonucleases"/>
    <property type="match status" value="1"/>
</dbReference>
<dbReference type="RefSeq" id="WP_147129536.1">
    <property type="nucleotide sequence ID" value="NZ_BJXA01000009.1"/>
</dbReference>
<dbReference type="Pfam" id="PF02945">
    <property type="entry name" value="Endonuclease_7"/>
    <property type="match status" value="1"/>
</dbReference>
<accession>A0A511M9R0</accession>
<name>A0A511M9R0_9NOCA</name>
<reference evidence="1 2" key="1">
    <citation type="submission" date="2019-07" db="EMBL/GenBank/DDBJ databases">
        <title>Whole genome shotgun sequence of Nocardia ninae NBRC 108245.</title>
        <authorList>
            <person name="Hosoyama A."/>
            <person name="Uohara A."/>
            <person name="Ohji S."/>
            <person name="Ichikawa N."/>
        </authorList>
    </citation>
    <scope>NUCLEOTIDE SEQUENCE [LARGE SCALE GENOMIC DNA]</scope>
    <source>
        <strain evidence="1 2">NBRC 108245</strain>
    </source>
</reference>
<dbReference type="InterPro" id="IPR038563">
    <property type="entry name" value="Endonuclease_7_sf"/>
</dbReference>